<keyword evidence="2" id="KW-0378">Hydrolase</keyword>
<dbReference type="Pfam" id="PF00144">
    <property type="entry name" value="Beta-lactamase"/>
    <property type="match status" value="1"/>
</dbReference>
<dbReference type="PANTHER" id="PTHR46825">
    <property type="entry name" value="D-ALANYL-D-ALANINE-CARBOXYPEPTIDASE/ENDOPEPTIDASE AMPH"/>
    <property type="match status" value="1"/>
</dbReference>
<organism evidence="2 3">
    <name type="scientific">Uabimicrobium amorphum</name>
    <dbReference type="NCBI Taxonomy" id="2596890"/>
    <lineage>
        <taxon>Bacteria</taxon>
        <taxon>Pseudomonadati</taxon>
        <taxon>Planctomycetota</taxon>
        <taxon>Candidatus Uabimicrobiia</taxon>
        <taxon>Candidatus Uabimicrobiales</taxon>
        <taxon>Candidatus Uabimicrobiaceae</taxon>
        <taxon>Candidatus Uabimicrobium</taxon>
    </lineage>
</organism>
<evidence type="ECO:0000313" key="2">
    <source>
        <dbReference type="EMBL" id="BBM82561.1"/>
    </source>
</evidence>
<evidence type="ECO:0000313" key="3">
    <source>
        <dbReference type="Proteomes" id="UP000326354"/>
    </source>
</evidence>
<dbReference type="OrthoDB" id="846150at2"/>
<feature type="domain" description="Beta-lactamase-related" evidence="1">
    <location>
        <begin position="24"/>
        <end position="369"/>
    </location>
</feature>
<dbReference type="KEGG" id="uam:UABAM_00904"/>
<evidence type="ECO:0000259" key="1">
    <source>
        <dbReference type="Pfam" id="PF00144"/>
    </source>
</evidence>
<dbReference type="SUPFAM" id="SSF56601">
    <property type="entry name" value="beta-lactamase/transpeptidase-like"/>
    <property type="match status" value="1"/>
</dbReference>
<dbReference type="InterPro" id="IPR050491">
    <property type="entry name" value="AmpC-like"/>
</dbReference>
<dbReference type="AlphaFoldDB" id="A0A5S9F1U3"/>
<dbReference type="Proteomes" id="UP000326354">
    <property type="component" value="Chromosome"/>
</dbReference>
<dbReference type="InterPro" id="IPR001466">
    <property type="entry name" value="Beta-lactam-related"/>
</dbReference>
<name>A0A5S9F1U3_UABAM</name>
<dbReference type="EMBL" id="AP019860">
    <property type="protein sequence ID" value="BBM82561.1"/>
    <property type="molecule type" value="Genomic_DNA"/>
</dbReference>
<dbReference type="Gene3D" id="3.40.710.10">
    <property type="entry name" value="DD-peptidase/beta-lactamase superfamily"/>
    <property type="match status" value="1"/>
</dbReference>
<gene>
    <name evidence="2" type="ORF">UABAM_00904</name>
</gene>
<dbReference type="RefSeq" id="WP_151966799.1">
    <property type="nucleotide sequence ID" value="NZ_AP019860.1"/>
</dbReference>
<dbReference type="GO" id="GO:0016787">
    <property type="term" value="F:hydrolase activity"/>
    <property type="evidence" value="ECO:0007669"/>
    <property type="project" value="UniProtKB-KW"/>
</dbReference>
<protein>
    <submittedName>
        <fullName evidence="2">Serine hydrolase</fullName>
    </submittedName>
</protein>
<keyword evidence="3" id="KW-1185">Reference proteome</keyword>
<reference evidence="2 3" key="1">
    <citation type="submission" date="2019-08" db="EMBL/GenBank/DDBJ databases">
        <title>Complete genome sequence of Candidatus Uab amorphum.</title>
        <authorList>
            <person name="Shiratori T."/>
            <person name="Suzuki S."/>
            <person name="Kakizawa Y."/>
            <person name="Ishida K."/>
        </authorList>
    </citation>
    <scope>NUCLEOTIDE SEQUENCE [LARGE SCALE GENOMIC DNA]</scope>
    <source>
        <strain evidence="2 3">SRT547</strain>
    </source>
</reference>
<sequence>MKRFVLCTILLCCLLSQSLDEILHKVYQNNNAIGMSVIVTAKNKMVFSGVYGLRDVDRKLSITQDTIYRIASISKMITATALMQLFERGKFQLDDDISDYLKYKVVHPHFPKEKITFRSLLAHTSGLRDDKAYYTFLREDDIIPLRELLCEEGKYFSRNLFDEKHPPGYFKYANVNYGVIASLVEVLSEERFDKYCERYIFAPLNITASFNIHTLKNVDNIAALYRYKDEQWQAQADHFQGKPPAKKDFSGYTPGTNGFLFAPQGGLRISAKNLAKLMMFYYDKQNNNVLQSPTKELMYKIVWQYDKKNGDNYYGIFNSYALGNHTTTDLIRGEKLIGHPGEAYGLISDMYFSPTKEFGIVFISNGAKNWQKGKHSGWYRIEEEVFQHCYAFVQKYLAE</sequence>
<dbReference type="PANTHER" id="PTHR46825:SF9">
    <property type="entry name" value="BETA-LACTAMASE-RELATED DOMAIN-CONTAINING PROTEIN"/>
    <property type="match status" value="1"/>
</dbReference>
<proteinExistence type="predicted"/>
<accession>A0A5S9F1U3</accession>
<dbReference type="InterPro" id="IPR012338">
    <property type="entry name" value="Beta-lactam/transpept-like"/>
</dbReference>